<evidence type="ECO:0000256" key="1">
    <source>
        <dbReference type="SAM" id="Coils"/>
    </source>
</evidence>
<feature type="region of interest" description="Disordered" evidence="2">
    <location>
        <begin position="1657"/>
        <end position="1680"/>
    </location>
</feature>
<feature type="region of interest" description="Disordered" evidence="2">
    <location>
        <begin position="553"/>
        <end position="584"/>
    </location>
</feature>
<dbReference type="InterPro" id="IPR000048">
    <property type="entry name" value="IQ_motif_EF-hand-BS"/>
</dbReference>
<dbReference type="PROSITE" id="PS50096">
    <property type="entry name" value="IQ"/>
    <property type="match status" value="2"/>
</dbReference>
<gene>
    <name evidence="4" type="ORF">SCF082_LOCUS43269</name>
</gene>
<evidence type="ECO:0000256" key="3">
    <source>
        <dbReference type="SAM" id="Phobius"/>
    </source>
</evidence>
<feature type="compositionally biased region" description="Basic and acidic residues" evidence="2">
    <location>
        <begin position="553"/>
        <end position="562"/>
    </location>
</feature>
<reference evidence="4 5" key="1">
    <citation type="submission" date="2024-02" db="EMBL/GenBank/DDBJ databases">
        <authorList>
            <person name="Chen Y."/>
            <person name="Shah S."/>
            <person name="Dougan E. K."/>
            <person name="Thang M."/>
            <person name="Chan C."/>
        </authorList>
    </citation>
    <scope>NUCLEOTIDE SEQUENCE [LARGE SCALE GENOMIC DNA]</scope>
</reference>
<feature type="region of interest" description="Disordered" evidence="2">
    <location>
        <begin position="1518"/>
        <end position="1538"/>
    </location>
</feature>
<feature type="transmembrane region" description="Helical" evidence="3">
    <location>
        <begin position="1299"/>
        <end position="1320"/>
    </location>
</feature>
<dbReference type="SMART" id="SM00015">
    <property type="entry name" value="IQ"/>
    <property type="match status" value="2"/>
</dbReference>
<comment type="caution">
    <text evidence="4">The sequence shown here is derived from an EMBL/GenBank/DDBJ whole genome shotgun (WGS) entry which is preliminary data.</text>
</comment>
<dbReference type="Gene3D" id="1.20.5.190">
    <property type="match status" value="1"/>
</dbReference>
<keyword evidence="3" id="KW-1133">Transmembrane helix</keyword>
<evidence type="ECO:0000256" key="2">
    <source>
        <dbReference type="SAM" id="MobiDB-lite"/>
    </source>
</evidence>
<evidence type="ECO:0000313" key="4">
    <source>
        <dbReference type="EMBL" id="CAK9091889.1"/>
    </source>
</evidence>
<feature type="compositionally biased region" description="Low complexity" evidence="2">
    <location>
        <begin position="563"/>
        <end position="577"/>
    </location>
</feature>
<feature type="coiled-coil region" evidence="1">
    <location>
        <begin position="593"/>
        <end position="641"/>
    </location>
</feature>
<proteinExistence type="predicted"/>
<feature type="compositionally biased region" description="Basic and acidic residues" evidence="2">
    <location>
        <begin position="1560"/>
        <end position="1573"/>
    </location>
</feature>
<evidence type="ECO:0000313" key="5">
    <source>
        <dbReference type="Proteomes" id="UP001642464"/>
    </source>
</evidence>
<feature type="region of interest" description="Disordered" evidence="2">
    <location>
        <begin position="1557"/>
        <end position="1583"/>
    </location>
</feature>
<keyword evidence="1" id="KW-0175">Coiled coil</keyword>
<sequence length="1680" mass="182909">MSYRPDACDAALLAWANACLQHHSDEAAPTLEAVVDTNSLSLMCKKFNLGDPEQGARRQSAAQRRRRVAEALNSCRVGLVEPSMAELGGPAAARSLTAGILLVAVEAPTKEEAIQFIVTLDQSQQADTASDRSGDKKDLVDEKAADLTPRISVRNRRFSDVQIAGNDPKVVEPLQAEAHELRRTLDRHTQDVLEKQQVQLSMADKVAEAKALLCGEADRCVDLFQELDAKETEHRSLSRDLVSLKEEMRHENAIASNHSEALKELSAQVEEERRRCRSIQMRQIDLKAEVDQAHHSVARVEASSWKRTALQAKLTRLQERLLCDRTRLGELQRNFRAEEACSSSLGDELQQAEESLTQRNTILTTWEESVSNSEGVLQEAESELDSCTQELKAMNSEDLDGLHVEIEKKSQALARAEQTTAETIAQRALIGQQIVEVGAVLQEERHAEEEATDLAKAEALAAQRALQKLHLLSDEATTAAQDVADLATRKPRASLMLLGAPLADDALRWQKINEELVHTEVEVKTAESRSHHLGLELSEASEELTRCRMHEEAAKAEEEERQAATAAGAADAGMPEADTAEEGLTESMTQRELLRLQGQVQVQEDSLQALLRRNDTLRHDAERLEAALGRASGVLAKAREQEERITSEAMAEAQVLAEINLQVEAAEAGGSSAEAMRTAATTAALKGDAAAEEFRPRAAAGAAAVAEAAQEVKDEVAGKADFSAMVKRANRAPVSRAAKDAAASKLQARQRGIMARSKIAALRVPRRSEHEAEVDQGHPDGSVVVPSVRTAKDVSYQRLQQPLPPAKREERERAVIKLQALERGILARAQVQRLRDARATKDAPKAAVDAANDGIDVSLQSSSFRSGDFLAASGFCVGFKMFYGSRLSSEAGLQQECYPAGPAAAGGGLDQLLTCGSCLVTGLSRTLQCTRTAKQCGRAQSMVSQLHVNVDLCGNGRAQSDCRGTASATLCSKWDCGEGRLQPSGTFACVGGRWADVLPTCLGSTYPGSPGGTWLGVNYTVRAVLFQLQMSWIPASVYQPEVCAGRTSSGSLLLPCQRMDLGDLLLKEIWKLLLYSLQASLCRADLPLDVPNASFHCNGRVSSYGDRLRLSGVVAHLGESPGEPKNLTLFLEAISARSSEAEAFRDDLRSLRDALGASNPLQVPAATWYSGAALPSKAAWLAEGLQQLWASPSHFNIKEDVDFFRMDWLPSLTLRFQEPYIINRLTVPGWRLETLPTPEEDRNLQRIHVLQDLERIAVAVMVSLLAAAWIAAATCRSCLWETFFGRWNFLSSIRTLGRLALLTFAVELCGYLIMGSAWWWANEGTALKWELLLESTRLSLPLLLLLAILPLSSLWSSTQLTLQLLKQPPVPGRAQCCYVCCRLKRRAWAWLFLLSVLWHGAASVACVVAAVDVWPGLVSATGLHFQRALKDCQQELDEICVSTDWRQVPDTRWASHLKCALQCSDVAVPDEDVMLAFFHLACVLLLMSSAWSILLHAGLLWLALRVLWAAQKMSASASSQGTSASASRPKAPSQPLEPRLAGLDTLTTARFQQGIASARSSHDVHGDGVDARSPRSPQPAQNEVALSAAGLAWHLRIMEAAQSMSQPPSPSGSVRSIRSVPRAEPSAKELREMLENPIAEGHAELVDFARSIARECTGASSSAHSSISVLSSSRARASRV</sequence>
<keyword evidence="5" id="KW-1185">Reference proteome</keyword>
<organism evidence="4 5">
    <name type="scientific">Durusdinium trenchii</name>
    <dbReference type="NCBI Taxonomy" id="1381693"/>
    <lineage>
        <taxon>Eukaryota</taxon>
        <taxon>Sar</taxon>
        <taxon>Alveolata</taxon>
        <taxon>Dinophyceae</taxon>
        <taxon>Suessiales</taxon>
        <taxon>Symbiodiniaceae</taxon>
        <taxon>Durusdinium</taxon>
    </lineage>
</organism>
<feature type="compositionally biased region" description="Low complexity" evidence="2">
    <location>
        <begin position="1659"/>
        <end position="1680"/>
    </location>
</feature>
<keyword evidence="3" id="KW-0472">Membrane</keyword>
<feature type="coiled-coil region" evidence="1">
    <location>
        <begin position="370"/>
        <end position="419"/>
    </location>
</feature>
<feature type="transmembrane region" description="Helical" evidence="3">
    <location>
        <begin position="1476"/>
        <end position="1504"/>
    </location>
</feature>
<feature type="transmembrane region" description="Helical" evidence="3">
    <location>
        <begin position="1388"/>
        <end position="1411"/>
    </location>
</feature>
<feature type="region of interest" description="Disordered" evidence="2">
    <location>
        <begin position="764"/>
        <end position="784"/>
    </location>
</feature>
<feature type="coiled-coil region" evidence="1">
    <location>
        <begin position="227"/>
        <end position="282"/>
    </location>
</feature>
<feature type="transmembrane region" description="Helical" evidence="3">
    <location>
        <begin position="1256"/>
        <end position="1279"/>
    </location>
</feature>
<name>A0ABP0QUB4_9DINO</name>
<dbReference type="Proteomes" id="UP001642464">
    <property type="component" value="Unassembled WGS sequence"/>
</dbReference>
<feature type="compositionally biased region" description="Low complexity" evidence="2">
    <location>
        <begin position="1518"/>
        <end position="1527"/>
    </location>
</feature>
<feature type="transmembrane region" description="Helical" evidence="3">
    <location>
        <begin position="1340"/>
        <end position="1357"/>
    </location>
</feature>
<dbReference type="EMBL" id="CAXAMM010040239">
    <property type="protein sequence ID" value="CAK9091889.1"/>
    <property type="molecule type" value="Genomic_DNA"/>
</dbReference>
<protein>
    <submittedName>
        <fullName evidence="4">Multidrug and toxin extrusion protein 1</fullName>
    </submittedName>
</protein>
<feature type="compositionally biased region" description="Basic and acidic residues" evidence="2">
    <location>
        <begin position="766"/>
        <end position="778"/>
    </location>
</feature>
<accession>A0ABP0QUB4</accession>
<keyword evidence="3" id="KW-0812">Transmembrane</keyword>